<accession>A0A5M3XH17</accession>
<organism evidence="1 2">
    <name type="scientific">Acrocarpospora pleiomorpha</name>
    <dbReference type="NCBI Taxonomy" id="90975"/>
    <lineage>
        <taxon>Bacteria</taxon>
        <taxon>Bacillati</taxon>
        <taxon>Actinomycetota</taxon>
        <taxon>Actinomycetes</taxon>
        <taxon>Streptosporangiales</taxon>
        <taxon>Streptosporangiaceae</taxon>
        <taxon>Acrocarpospora</taxon>
    </lineage>
</organism>
<name>A0A5M3XH17_9ACTN</name>
<dbReference type="PANTHER" id="PTHR11941">
    <property type="entry name" value="ENOYL-COA HYDRATASE-RELATED"/>
    <property type="match status" value="1"/>
</dbReference>
<dbReference type="Gene3D" id="3.90.226.10">
    <property type="entry name" value="2-enoyl-CoA Hydratase, Chain A, domain 1"/>
    <property type="match status" value="1"/>
</dbReference>
<dbReference type="GO" id="GO:0006635">
    <property type="term" value="P:fatty acid beta-oxidation"/>
    <property type="evidence" value="ECO:0007669"/>
    <property type="project" value="TreeGrafter"/>
</dbReference>
<comment type="caution">
    <text evidence="1">The sequence shown here is derived from an EMBL/GenBank/DDBJ whole genome shotgun (WGS) entry which is preliminary data.</text>
</comment>
<dbReference type="GO" id="GO:0003824">
    <property type="term" value="F:catalytic activity"/>
    <property type="evidence" value="ECO:0007669"/>
    <property type="project" value="UniProtKB-ARBA"/>
</dbReference>
<evidence type="ECO:0008006" key="3">
    <source>
        <dbReference type="Google" id="ProtNLM"/>
    </source>
</evidence>
<keyword evidence="2" id="KW-1185">Reference proteome</keyword>
<dbReference type="CDD" id="cd06558">
    <property type="entry name" value="crotonase-like"/>
    <property type="match status" value="1"/>
</dbReference>
<reference evidence="1 2" key="1">
    <citation type="submission" date="2019-10" db="EMBL/GenBank/DDBJ databases">
        <title>Whole genome shotgun sequence of Acrocarpospora pleiomorpha NBRC 16267.</title>
        <authorList>
            <person name="Ichikawa N."/>
            <person name="Kimura A."/>
            <person name="Kitahashi Y."/>
            <person name="Komaki H."/>
            <person name="Oguchi A."/>
        </authorList>
    </citation>
    <scope>NUCLEOTIDE SEQUENCE [LARGE SCALE GENOMIC DNA]</scope>
    <source>
        <strain evidence="1 2">NBRC 16267</strain>
    </source>
</reference>
<evidence type="ECO:0000313" key="1">
    <source>
        <dbReference type="EMBL" id="GES19469.1"/>
    </source>
</evidence>
<dbReference type="Pfam" id="PF00378">
    <property type="entry name" value="ECH_1"/>
    <property type="match status" value="1"/>
</dbReference>
<sequence>MAKAIRNFHGPVISAVDGPALGLGTDLALVADVCYVGETGWIEQGWGKIGAIPGIGGAYLTAHRAGKAAAWEFVMSQRRWTGPELERLGLAIAAEDAEKTAVERAQWITSKPGGAAEMYKSLLQHVFDESYDVHLERCRNYQARLRMDPARQNIAAQVLDEKR</sequence>
<gene>
    <name evidence="1" type="ORF">Aple_023650</name>
</gene>
<dbReference type="AlphaFoldDB" id="A0A5M3XH17"/>
<dbReference type="SUPFAM" id="SSF52096">
    <property type="entry name" value="ClpP/crotonase"/>
    <property type="match status" value="1"/>
</dbReference>
<dbReference type="EMBL" id="BLAF01000012">
    <property type="protein sequence ID" value="GES19469.1"/>
    <property type="molecule type" value="Genomic_DNA"/>
</dbReference>
<evidence type="ECO:0000313" key="2">
    <source>
        <dbReference type="Proteomes" id="UP000377595"/>
    </source>
</evidence>
<dbReference type="PANTHER" id="PTHR11941:SF54">
    <property type="entry name" value="ENOYL-COA HYDRATASE, MITOCHONDRIAL"/>
    <property type="match status" value="1"/>
</dbReference>
<dbReference type="Proteomes" id="UP000377595">
    <property type="component" value="Unassembled WGS sequence"/>
</dbReference>
<protein>
    <recommendedName>
        <fullName evidence="3">Enoyl-CoA hydratase</fullName>
    </recommendedName>
</protein>
<proteinExistence type="predicted"/>
<dbReference type="InterPro" id="IPR029045">
    <property type="entry name" value="ClpP/crotonase-like_dom_sf"/>
</dbReference>
<dbReference type="InterPro" id="IPR001753">
    <property type="entry name" value="Enoyl-CoA_hydra/iso"/>
</dbReference>